<feature type="signal peptide" evidence="1">
    <location>
        <begin position="1"/>
        <end position="27"/>
    </location>
</feature>
<organism evidence="3 4">
    <name type="scientific">Roseicella aerolata</name>
    <dbReference type="NCBI Taxonomy" id="2883479"/>
    <lineage>
        <taxon>Bacteria</taxon>
        <taxon>Pseudomonadati</taxon>
        <taxon>Pseudomonadota</taxon>
        <taxon>Alphaproteobacteria</taxon>
        <taxon>Acetobacterales</taxon>
        <taxon>Roseomonadaceae</taxon>
        <taxon>Roseicella</taxon>
    </lineage>
</organism>
<comment type="caution">
    <text evidence="3">The sequence shown here is derived from an EMBL/GenBank/DDBJ whole genome shotgun (WGS) entry which is preliminary data.</text>
</comment>
<evidence type="ECO:0000313" key="4">
    <source>
        <dbReference type="Proteomes" id="UP001139311"/>
    </source>
</evidence>
<dbReference type="Proteomes" id="UP001139311">
    <property type="component" value="Unassembled WGS sequence"/>
</dbReference>
<sequence>MAIWRMSARSAVLAAAMALTPVAGALAAGAQDYEFRLVTAEVRQGAGAVLAVRLVHKPSGRAVPDAVIYATRLDMSPESMPTMTMPVTPVPGADEPGVYRFRADLVMAGGWALTLAAKVQGEEGTVQNRLVLRAVQ</sequence>
<proteinExistence type="predicted"/>
<dbReference type="Pfam" id="PF13115">
    <property type="entry name" value="YtkA"/>
    <property type="match status" value="1"/>
</dbReference>
<evidence type="ECO:0000259" key="2">
    <source>
        <dbReference type="Pfam" id="PF13115"/>
    </source>
</evidence>
<accession>A0A9X1IE30</accession>
<evidence type="ECO:0000256" key="1">
    <source>
        <dbReference type="SAM" id="SignalP"/>
    </source>
</evidence>
<protein>
    <submittedName>
        <fullName evidence="3">FixH family protein</fullName>
    </submittedName>
</protein>
<keyword evidence="1" id="KW-0732">Signal</keyword>
<dbReference type="InterPro" id="IPR032693">
    <property type="entry name" value="YtkA-like_dom"/>
</dbReference>
<dbReference type="AlphaFoldDB" id="A0A9X1IE30"/>
<gene>
    <name evidence="3" type="ORF">LHA35_15230</name>
</gene>
<feature type="domain" description="YtkA-like" evidence="2">
    <location>
        <begin position="28"/>
        <end position="115"/>
    </location>
</feature>
<evidence type="ECO:0000313" key="3">
    <source>
        <dbReference type="EMBL" id="MCB4823086.1"/>
    </source>
</evidence>
<reference evidence="3" key="1">
    <citation type="submission" date="2021-10" db="EMBL/GenBank/DDBJ databases">
        <title>Roseicella aerolatum sp. nov., isolated from aerosols of e-waste dismantling site.</title>
        <authorList>
            <person name="Qin T."/>
        </authorList>
    </citation>
    <scope>NUCLEOTIDE SEQUENCE</scope>
    <source>
        <strain evidence="3">GB24</strain>
    </source>
</reference>
<feature type="chain" id="PRO_5040918550" evidence="1">
    <location>
        <begin position="28"/>
        <end position="136"/>
    </location>
</feature>
<name>A0A9X1IE30_9PROT</name>
<keyword evidence="4" id="KW-1185">Reference proteome</keyword>
<dbReference type="RefSeq" id="WP_226609344.1">
    <property type="nucleotide sequence ID" value="NZ_JAJAQI010000022.1"/>
</dbReference>
<dbReference type="EMBL" id="JAJAQI010000022">
    <property type="protein sequence ID" value="MCB4823086.1"/>
    <property type="molecule type" value="Genomic_DNA"/>
</dbReference>